<protein>
    <submittedName>
        <fullName evidence="1">Uncharacterized protein</fullName>
    </submittedName>
</protein>
<dbReference type="Proteomes" id="UP000276133">
    <property type="component" value="Unassembled WGS sequence"/>
</dbReference>
<dbReference type="AlphaFoldDB" id="A0A3M7SFX9"/>
<dbReference type="OrthoDB" id="2149267at2759"/>
<proteinExistence type="predicted"/>
<organism evidence="1 2">
    <name type="scientific">Brachionus plicatilis</name>
    <name type="common">Marine rotifer</name>
    <name type="synonym">Brachionus muelleri</name>
    <dbReference type="NCBI Taxonomy" id="10195"/>
    <lineage>
        <taxon>Eukaryota</taxon>
        <taxon>Metazoa</taxon>
        <taxon>Spiralia</taxon>
        <taxon>Gnathifera</taxon>
        <taxon>Rotifera</taxon>
        <taxon>Eurotatoria</taxon>
        <taxon>Monogononta</taxon>
        <taxon>Pseudotrocha</taxon>
        <taxon>Ploima</taxon>
        <taxon>Brachionidae</taxon>
        <taxon>Brachionus</taxon>
    </lineage>
</organism>
<gene>
    <name evidence="1" type="ORF">BpHYR1_021529</name>
</gene>
<evidence type="ECO:0000313" key="2">
    <source>
        <dbReference type="Proteomes" id="UP000276133"/>
    </source>
</evidence>
<keyword evidence="2" id="KW-1185">Reference proteome</keyword>
<comment type="caution">
    <text evidence="1">The sequence shown here is derived from an EMBL/GenBank/DDBJ whole genome shotgun (WGS) entry which is preliminary data.</text>
</comment>
<reference evidence="1 2" key="1">
    <citation type="journal article" date="2018" name="Sci. Rep.">
        <title>Genomic signatures of local adaptation to the degree of environmental predictability in rotifers.</title>
        <authorList>
            <person name="Franch-Gras L."/>
            <person name="Hahn C."/>
            <person name="Garcia-Roger E.M."/>
            <person name="Carmona M.J."/>
            <person name="Serra M."/>
            <person name="Gomez A."/>
        </authorList>
    </citation>
    <scope>NUCLEOTIDE SEQUENCE [LARGE SCALE GENOMIC DNA]</scope>
    <source>
        <strain evidence="1">HYR1</strain>
    </source>
</reference>
<dbReference type="EMBL" id="REGN01001476">
    <property type="protein sequence ID" value="RNA34460.1"/>
    <property type="molecule type" value="Genomic_DNA"/>
</dbReference>
<name>A0A3M7SFX9_BRAPC</name>
<sequence>MRNFCLELFKTENLFNSVDFDIETDILKTHLKDNCFEGISKNDPLDSLVRGTIIDDLFYGTIWSKQDGNFYIESPKSFLDLNYSGLIIYKESSFINDSELRRDVSSNEKVRKRKFPNDKQVCNFKINVDPYFYQTIFNADGEKSFMKEENFLNDFNLNFFFKLPKTI</sequence>
<accession>A0A3M7SFX9</accession>
<evidence type="ECO:0000313" key="1">
    <source>
        <dbReference type="EMBL" id="RNA34460.1"/>
    </source>
</evidence>